<evidence type="ECO:0000256" key="1">
    <source>
        <dbReference type="ARBA" id="ARBA00022690"/>
    </source>
</evidence>
<feature type="domain" description="WAP" evidence="3">
    <location>
        <begin position="25"/>
        <end position="68"/>
    </location>
</feature>
<accession>A0A2Y9IP06</accession>
<dbReference type="GeneID" id="111141741"/>
<feature type="domain" description="WAP" evidence="3">
    <location>
        <begin position="69"/>
        <end position="114"/>
    </location>
</feature>
<dbReference type="SMART" id="SM00217">
    <property type="entry name" value="WAP"/>
    <property type="match status" value="4"/>
</dbReference>
<dbReference type="GO" id="GO:0045087">
    <property type="term" value="P:innate immune response"/>
    <property type="evidence" value="ECO:0007669"/>
    <property type="project" value="TreeGrafter"/>
</dbReference>
<gene>
    <name evidence="5" type="primary">LOC111141741</name>
</gene>
<dbReference type="Proteomes" id="UP000248482">
    <property type="component" value="Unplaced"/>
</dbReference>
<dbReference type="PROSITE" id="PS51390">
    <property type="entry name" value="WAP"/>
    <property type="match status" value="3"/>
</dbReference>
<dbReference type="InterPro" id="IPR036645">
    <property type="entry name" value="Elafin-like_sf"/>
</dbReference>
<protein>
    <submittedName>
        <fullName evidence="5">WAP four-disulfide core domain protein 3</fullName>
    </submittedName>
</protein>
<dbReference type="PANTHER" id="PTHR19441">
    <property type="entry name" value="WHEY ACDIC PROTEIN WAP"/>
    <property type="match status" value="1"/>
</dbReference>
<keyword evidence="1" id="KW-0646">Protease inhibitor</keyword>
<dbReference type="PANTHER" id="PTHR19441:SF97">
    <property type="entry name" value="WAP FOUR-DISULFIDE CORE DOMAIN PROTEIN 3"/>
    <property type="match status" value="1"/>
</dbReference>
<dbReference type="PRINTS" id="PR00003">
    <property type="entry name" value="4DISULPHCORE"/>
</dbReference>
<proteinExistence type="predicted"/>
<dbReference type="GO" id="GO:0005615">
    <property type="term" value="C:extracellular space"/>
    <property type="evidence" value="ECO:0007669"/>
    <property type="project" value="TreeGrafter"/>
</dbReference>
<dbReference type="Gene3D" id="4.10.75.10">
    <property type="entry name" value="Elafin-like"/>
    <property type="match status" value="4"/>
</dbReference>
<dbReference type="SUPFAM" id="SSF57256">
    <property type="entry name" value="Elafin-like"/>
    <property type="match status" value="4"/>
</dbReference>
<dbReference type="OrthoDB" id="4473401at2759"/>
<evidence type="ECO:0000259" key="3">
    <source>
        <dbReference type="PROSITE" id="PS51390"/>
    </source>
</evidence>
<dbReference type="Pfam" id="PF00095">
    <property type="entry name" value="WAP"/>
    <property type="match status" value="4"/>
</dbReference>
<dbReference type="RefSeq" id="XP_022350243.1">
    <property type="nucleotide sequence ID" value="XM_022494535.1"/>
</dbReference>
<name>A0A2Y9IP06_ENHLU</name>
<dbReference type="InterPro" id="IPR008197">
    <property type="entry name" value="WAP_dom"/>
</dbReference>
<dbReference type="AlphaFoldDB" id="A0A2Y9IP06"/>
<dbReference type="STRING" id="391180.A0A2Y9IP06"/>
<dbReference type="KEGG" id="elk:111141741"/>
<dbReference type="GO" id="GO:0019731">
    <property type="term" value="P:antibacterial humoral response"/>
    <property type="evidence" value="ECO:0007669"/>
    <property type="project" value="TreeGrafter"/>
</dbReference>
<sequence>MLSCLFLLKVLLALGSLTSWVAAGEHVKAGECPPDKHPCRELCQGDESCPAGQKCCSTGCGRVCRGGLPEGRKGDCPRAVRKQSCFQRCVTDETCPGTEKCCTFGCNKRCVVPVTKPKLAESGGECPADPLPCEELCDRDESCPQGHKCCSTGCGHSCRGDIQGGRGGECPHLLVGLCIVTCMMDENCQAWEKCCTSGCGRFCVPPVLPAELATNPNRTLNPGSARGILVP</sequence>
<evidence type="ECO:0000313" key="4">
    <source>
        <dbReference type="Proteomes" id="UP000248482"/>
    </source>
</evidence>
<dbReference type="GO" id="GO:0004867">
    <property type="term" value="F:serine-type endopeptidase inhibitor activity"/>
    <property type="evidence" value="ECO:0007669"/>
    <property type="project" value="TreeGrafter"/>
</dbReference>
<reference evidence="5" key="1">
    <citation type="submission" date="2025-08" db="UniProtKB">
        <authorList>
            <consortium name="RefSeq"/>
        </authorList>
    </citation>
    <scope>IDENTIFICATION</scope>
    <source>
        <tissue evidence="5">Blood</tissue>
    </source>
</reference>
<evidence type="ECO:0000256" key="2">
    <source>
        <dbReference type="SAM" id="SignalP"/>
    </source>
</evidence>
<keyword evidence="4" id="KW-1185">Reference proteome</keyword>
<feature type="domain" description="WAP" evidence="3">
    <location>
        <begin position="119"/>
        <end position="162"/>
    </location>
</feature>
<organism evidence="4 5">
    <name type="scientific">Enhydra lutris kenyoni</name>
    <name type="common">northern sea otter</name>
    <dbReference type="NCBI Taxonomy" id="391180"/>
    <lineage>
        <taxon>Eukaryota</taxon>
        <taxon>Metazoa</taxon>
        <taxon>Chordata</taxon>
        <taxon>Craniata</taxon>
        <taxon>Vertebrata</taxon>
        <taxon>Euteleostomi</taxon>
        <taxon>Mammalia</taxon>
        <taxon>Eutheria</taxon>
        <taxon>Laurasiatheria</taxon>
        <taxon>Carnivora</taxon>
        <taxon>Caniformia</taxon>
        <taxon>Musteloidea</taxon>
        <taxon>Mustelidae</taxon>
        <taxon>Lutrinae</taxon>
        <taxon>Enhydra</taxon>
    </lineage>
</organism>
<feature type="chain" id="PRO_5016100978" evidence="2">
    <location>
        <begin position="24"/>
        <end position="231"/>
    </location>
</feature>
<feature type="signal peptide" evidence="2">
    <location>
        <begin position="1"/>
        <end position="23"/>
    </location>
</feature>
<dbReference type="InterPro" id="IPR050514">
    <property type="entry name" value="WAP_four-disulfide_core"/>
</dbReference>
<evidence type="ECO:0000313" key="5">
    <source>
        <dbReference type="RefSeq" id="XP_022350243.1"/>
    </source>
</evidence>
<keyword evidence="2" id="KW-0732">Signal</keyword>